<organism evidence="3 4">
    <name type="scientific">Discostella pseudostelligera</name>
    <dbReference type="NCBI Taxonomy" id="259834"/>
    <lineage>
        <taxon>Eukaryota</taxon>
        <taxon>Sar</taxon>
        <taxon>Stramenopiles</taxon>
        <taxon>Ochrophyta</taxon>
        <taxon>Bacillariophyta</taxon>
        <taxon>Coscinodiscophyceae</taxon>
        <taxon>Thalassiosirophycidae</taxon>
        <taxon>Stephanodiscales</taxon>
        <taxon>Stephanodiscaceae</taxon>
        <taxon>Discostella</taxon>
    </lineage>
</organism>
<evidence type="ECO:0000313" key="4">
    <source>
        <dbReference type="Proteomes" id="UP001530293"/>
    </source>
</evidence>
<feature type="compositionally biased region" description="Low complexity" evidence="1">
    <location>
        <begin position="829"/>
        <end position="1124"/>
    </location>
</feature>
<evidence type="ECO:0000313" key="3">
    <source>
        <dbReference type="EMBL" id="KAL3767029.1"/>
    </source>
</evidence>
<feature type="region of interest" description="Disordered" evidence="1">
    <location>
        <begin position="780"/>
        <end position="1300"/>
    </location>
</feature>
<feature type="compositionally biased region" description="Polar residues" evidence="1">
    <location>
        <begin position="816"/>
        <end position="828"/>
    </location>
</feature>
<proteinExistence type="predicted"/>
<protein>
    <submittedName>
        <fullName evidence="3">Uncharacterized protein</fullName>
    </submittedName>
</protein>
<dbReference type="EMBL" id="JALLBG020000078">
    <property type="protein sequence ID" value="KAL3767029.1"/>
    <property type="molecule type" value="Genomic_DNA"/>
</dbReference>
<comment type="caution">
    <text evidence="3">The sequence shown here is derived from an EMBL/GenBank/DDBJ whole genome shotgun (WGS) entry which is preliminary data.</text>
</comment>
<dbReference type="Proteomes" id="UP001530293">
    <property type="component" value="Unassembled WGS sequence"/>
</dbReference>
<feature type="compositionally biased region" description="Low complexity" evidence="1">
    <location>
        <begin position="1183"/>
        <end position="1218"/>
    </location>
</feature>
<feature type="compositionally biased region" description="Low complexity" evidence="1">
    <location>
        <begin position="1134"/>
        <end position="1154"/>
    </location>
</feature>
<evidence type="ECO:0000256" key="1">
    <source>
        <dbReference type="SAM" id="MobiDB-lite"/>
    </source>
</evidence>
<feature type="compositionally biased region" description="Low complexity" evidence="1">
    <location>
        <begin position="1225"/>
        <end position="1243"/>
    </location>
</feature>
<gene>
    <name evidence="3" type="ORF">ACHAWU_004527</name>
</gene>
<sequence>MRFLFSPICWILAISAAPHLLNINFISANGGGSNIAFAVAGATTFDALDNAILNDLIEAYANHEPSTCNTAASAATTSFSFDWPGANSQSNWFASHVPLEEGMFQAIMSHNDATGNRSWSIRIGTGGNIYSHFAPDMHGETIPPQSLESPWVDEVIQSVAVNMQLNMNLSLPQYCPGPNTNNNTQCKKYFIHQAGAYQRDGAFTTPVPFHSPSLAKHCSGNSCSFASWGASAHVATPFTSPVIYINKYTNCNNGIIEHTQMIHNFANPSDPLSTALNVDQTYFDVAWGGVRSSSLPYALEPNPSTGTLNYADVNDVDYLPTCLWGNDAPGGSAGRAARTDLKDLGGYTSFVDGGLLVNKTFAPILPPCRKGSDPTCTNAATCMVLSCTDDQILNENYVRMELQVDAGNTPNCAYHMMWNGLVSLQCNMHDTGFGQTSPYLEGVNECSPWTDIGLVNSRTGEVLNVAFLRHWSFNTGNKRMYFAVYSTNTTAAINMVNTIFDNRGYTSSLPINIVPMTQSLPRGTMQTTPRRLPFADVPVGYDPEILNSFTIVYGKGQDYEGVALDGLSRRRIGSTNLGVGTRDYTVFTVNWYGNGARLQPGSTYVNRGFYFSSDLGSVQSTANDLVPKTFADEIGLEQWSPRRVDIYKDGSNFVVLAATAAGGTSTTCDSSAASLVCSGSSTPRSGYVPFFYISCGSSLKYFGPDPYKFTPTFGSRFPGHGNMTNLIRSYVCDGLDTSIRPTWKLMGFFNASNADCISFPTTATYNETVCDTAGVTIATNPPSTSPPTTFDPTSSIPTFIPSNLPTSNPTTLSLTEMPTSSPTYSPTINPTTLYPTATPTSSPSNLPTSNPTTLYPTAMPTSSPSNLPTSNPTTLSPTATPTSSPSNLPTSNPTTLSPTTTPTSSPSNLPTSNPTTLYPTATPTSRPSNLPTSNPTTLSPTATPTSSPSNLPTSNPTTLSPTATPTSSPSNLPTSNPTTLYPTATPTSSPSNIPTSNPTTLSPTATPTSSPSNLPTSNPTTLYPTATPTSSPSNLPTSNPTTLYPTATPTSSPSNLPTSNPTALSPTATPTSRPSNLPTSNPTTLSPTAAPTSSSPTYVPSINPTTLSPTTAIPTASPTSKPTTMVPTAIPTFNPTTKAPTAVPTTVNPTTKAPTPIPTKSPTPVPTFMPTTKSPTAKPTFIPTTKAPTPVPTKSPTAAPTLKPTTKAPTPIPTKSPTLIPTKSPTAVPTLKPTTKAPTAIPTFNPTTKAPSTIVGDPTTQAPTALPTNVSPTTKRPTALPTNVSPTTKSPSAKPTKRIK</sequence>
<feature type="compositionally biased region" description="Pro residues" evidence="1">
    <location>
        <begin position="1155"/>
        <end position="1167"/>
    </location>
</feature>
<evidence type="ECO:0000256" key="2">
    <source>
        <dbReference type="SAM" id="SignalP"/>
    </source>
</evidence>
<feature type="compositionally biased region" description="Polar residues" evidence="1">
    <location>
        <begin position="1258"/>
        <end position="1293"/>
    </location>
</feature>
<name>A0ABD3MST8_9STRA</name>
<accession>A0ABD3MST8</accession>
<reference evidence="3 4" key="1">
    <citation type="submission" date="2024-10" db="EMBL/GenBank/DDBJ databases">
        <title>Updated reference genomes for cyclostephanoid diatoms.</title>
        <authorList>
            <person name="Roberts W.R."/>
            <person name="Alverson A.J."/>
        </authorList>
    </citation>
    <scope>NUCLEOTIDE SEQUENCE [LARGE SCALE GENOMIC DNA]</scope>
    <source>
        <strain evidence="3 4">AJA232-27</strain>
    </source>
</reference>
<keyword evidence="4" id="KW-1185">Reference proteome</keyword>
<feature type="chain" id="PRO_5044893319" evidence="2">
    <location>
        <begin position="17"/>
        <end position="1300"/>
    </location>
</feature>
<keyword evidence="2" id="KW-0732">Signal</keyword>
<feature type="signal peptide" evidence="2">
    <location>
        <begin position="1"/>
        <end position="16"/>
    </location>
</feature>
<feature type="compositionally biased region" description="Low complexity" evidence="1">
    <location>
        <begin position="780"/>
        <end position="815"/>
    </location>
</feature>